<comment type="caution">
    <text evidence="2">The sequence shown here is derived from an EMBL/GenBank/DDBJ whole genome shotgun (WGS) entry which is preliminary data.</text>
</comment>
<feature type="transmembrane region" description="Helical" evidence="1">
    <location>
        <begin position="40"/>
        <end position="59"/>
    </location>
</feature>
<keyword evidence="1" id="KW-0812">Transmembrane</keyword>
<organism evidence="2 3">
    <name type="scientific">Ferruginibacter yonginensis</name>
    <dbReference type="NCBI Taxonomy" id="1310416"/>
    <lineage>
        <taxon>Bacteria</taxon>
        <taxon>Pseudomonadati</taxon>
        <taxon>Bacteroidota</taxon>
        <taxon>Chitinophagia</taxon>
        <taxon>Chitinophagales</taxon>
        <taxon>Chitinophagaceae</taxon>
        <taxon>Ferruginibacter</taxon>
    </lineage>
</organism>
<evidence type="ECO:0000256" key="1">
    <source>
        <dbReference type="SAM" id="Phobius"/>
    </source>
</evidence>
<feature type="transmembrane region" description="Helical" evidence="1">
    <location>
        <begin position="9"/>
        <end position="28"/>
    </location>
</feature>
<keyword evidence="1" id="KW-1133">Transmembrane helix</keyword>
<dbReference type="EMBL" id="JBHSCZ010000006">
    <property type="protein sequence ID" value="MFC4263966.1"/>
    <property type="molecule type" value="Genomic_DNA"/>
</dbReference>
<accession>A0ABV8QVS7</accession>
<dbReference type="RefSeq" id="WP_379711180.1">
    <property type="nucleotide sequence ID" value="NZ_JBHSCZ010000006.1"/>
</dbReference>
<feature type="transmembrane region" description="Helical" evidence="1">
    <location>
        <begin position="71"/>
        <end position="89"/>
    </location>
</feature>
<sequence>MDTLTKPRSFLLVLFGLFTTTVLLFALYRISLPFYNFYKYYLLIYIAIPLLSILAITIFLDKKYNFKMKRYSILAIILFLICIAIFPKFKNYIILDTEIKAEKLVIGIQQFRIKYGYWPTSIDDNNFDVLSKKAFFNRPFYYSVERNYMGDSVAIIKFYSFDGLEAKLIFDSSTNVLRNKIEWNYSD</sequence>
<name>A0ABV8QVS7_9BACT</name>
<keyword evidence="1" id="KW-0472">Membrane</keyword>
<proteinExistence type="predicted"/>
<keyword evidence="3" id="KW-1185">Reference proteome</keyword>
<dbReference type="Proteomes" id="UP001595907">
    <property type="component" value="Unassembled WGS sequence"/>
</dbReference>
<evidence type="ECO:0000313" key="3">
    <source>
        <dbReference type="Proteomes" id="UP001595907"/>
    </source>
</evidence>
<gene>
    <name evidence="2" type="ORF">ACFOWM_13815</name>
</gene>
<protein>
    <submittedName>
        <fullName evidence="2">Uncharacterized protein</fullName>
    </submittedName>
</protein>
<reference evidence="3" key="1">
    <citation type="journal article" date="2019" name="Int. J. Syst. Evol. Microbiol.">
        <title>The Global Catalogue of Microorganisms (GCM) 10K type strain sequencing project: providing services to taxonomists for standard genome sequencing and annotation.</title>
        <authorList>
            <consortium name="The Broad Institute Genomics Platform"/>
            <consortium name="The Broad Institute Genome Sequencing Center for Infectious Disease"/>
            <person name="Wu L."/>
            <person name="Ma J."/>
        </authorList>
    </citation>
    <scope>NUCLEOTIDE SEQUENCE [LARGE SCALE GENOMIC DNA]</scope>
    <source>
        <strain evidence="3">CECT 8289</strain>
    </source>
</reference>
<evidence type="ECO:0000313" key="2">
    <source>
        <dbReference type="EMBL" id="MFC4263966.1"/>
    </source>
</evidence>